<dbReference type="InterPro" id="IPR035979">
    <property type="entry name" value="RBD_domain_sf"/>
</dbReference>
<keyword evidence="5" id="KW-1185">Reference proteome</keyword>
<organism evidence="4 5">
    <name type="scientific">Saccharomycopsis crataegensis</name>
    <dbReference type="NCBI Taxonomy" id="43959"/>
    <lineage>
        <taxon>Eukaryota</taxon>
        <taxon>Fungi</taxon>
        <taxon>Dikarya</taxon>
        <taxon>Ascomycota</taxon>
        <taxon>Saccharomycotina</taxon>
        <taxon>Saccharomycetes</taxon>
        <taxon>Saccharomycopsidaceae</taxon>
        <taxon>Saccharomycopsis</taxon>
    </lineage>
</organism>
<comment type="caution">
    <text evidence="4">The sequence shown here is derived from an EMBL/GenBank/DDBJ whole genome shotgun (WGS) entry which is preliminary data.</text>
</comment>
<evidence type="ECO:0000256" key="1">
    <source>
        <dbReference type="ARBA" id="ARBA00022884"/>
    </source>
</evidence>
<feature type="domain" description="Mei2-like C-terminal RNA recognition motif" evidence="3">
    <location>
        <begin position="366"/>
        <end position="462"/>
    </location>
</feature>
<keyword evidence="1" id="KW-0694">RNA-binding</keyword>
<dbReference type="GO" id="GO:0003723">
    <property type="term" value="F:RNA binding"/>
    <property type="evidence" value="ECO:0007669"/>
    <property type="project" value="UniProtKB-KW"/>
</dbReference>
<dbReference type="Pfam" id="PF04059">
    <property type="entry name" value="RRM_2"/>
    <property type="match status" value="1"/>
</dbReference>
<proteinExistence type="predicted"/>
<dbReference type="RefSeq" id="XP_064855595.1">
    <property type="nucleotide sequence ID" value="XM_064999523.1"/>
</dbReference>
<reference evidence="4 5" key="1">
    <citation type="journal article" date="2023" name="Elife">
        <title>Identification of key yeast species and microbe-microbe interactions impacting larval growth of Drosophila in the wild.</title>
        <authorList>
            <person name="Mure A."/>
            <person name="Sugiura Y."/>
            <person name="Maeda R."/>
            <person name="Honda K."/>
            <person name="Sakurai N."/>
            <person name="Takahashi Y."/>
            <person name="Watada M."/>
            <person name="Katoh T."/>
            <person name="Gotoh A."/>
            <person name="Gotoh Y."/>
            <person name="Taniguchi I."/>
            <person name="Nakamura K."/>
            <person name="Hayashi T."/>
            <person name="Katayama T."/>
            <person name="Uemura T."/>
            <person name="Hattori Y."/>
        </authorList>
    </citation>
    <scope>NUCLEOTIDE SEQUENCE [LARGE SCALE GENOMIC DNA]</scope>
    <source>
        <strain evidence="4 5">SC-9</strain>
    </source>
</reference>
<dbReference type="Proteomes" id="UP001360560">
    <property type="component" value="Unassembled WGS sequence"/>
</dbReference>
<dbReference type="SUPFAM" id="SSF54928">
    <property type="entry name" value="RNA-binding domain, RBD"/>
    <property type="match status" value="1"/>
</dbReference>
<name>A0AAV5QWQ9_9ASCO</name>
<dbReference type="GeneID" id="90076588"/>
<feature type="compositionally biased region" description="Basic and acidic residues" evidence="2">
    <location>
        <begin position="485"/>
        <end position="503"/>
    </location>
</feature>
<dbReference type="InterPro" id="IPR007201">
    <property type="entry name" value="Mei2-like_Rrm_C"/>
</dbReference>
<evidence type="ECO:0000259" key="3">
    <source>
        <dbReference type="Pfam" id="PF04059"/>
    </source>
</evidence>
<sequence length="509" mass="58153">MFTAAISKVEDVNIRNRGPNRICNNKTIINFKDIDSPVGSSQIYGNSNNSLSYSKENFYQPFNDKKSGVTNSGNFQPTIIVNNNERILSRSPNDAPLSRTVVLKGVNLRPSDDKFFFEQFCGRYGKVACIYLEKPNVSHFNIYVSWFDINCTKRAFEHIGYDLFNEAMIELFDVQYIIDMRDYPNNICTMKIITPVIYACLVGPSIYGEEYHKMQSAIYSLLASAGEISCFGLTKRYMNVRIFECGYFDISCSRRCVDSLDHSFLGSSCLLVDCEIASLADRIIQFGTSSPNSSTIIFNQSASATAKLQNYRDCESMFLKTGKQLESVLSGHISLEELESLKVTSARVASKNIIDLVRIHKGLDTRTTIMIRNIPNKINQKSLKCFIDCTNEFTYEFLYLRIDFSSNCNVGYAFISFTKPEHIIDFAKFRVGRKWNFFGSEKYCDISYANIQGLECLIEKFRNSNVMAQPQEYRPKIYYTSGELKGRERPFPKSNNELRHERALPSNDS</sequence>
<accession>A0AAV5QWQ9</accession>
<dbReference type="PANTHER" id="PTHR23189">
    <property type="entry name" value="RNA RECOGNITION MOTIF-CONTAINING"/>
    <property type="match status" value="1"/>
</dbReference>
<evidence type="ECO:0000256" key="2">
    <source>
        <dbReference type="SAM" id="MobiDB-lite"/>
    </source>
</evidence>
<protein>
    <recommendedName>
        <fullName evidence="3">Mei2-like C-terminal RNA recognition motif domain-containing protein</fullName>
    </recommendedName>
</protein>
<gene>
    <name evidence="4" type="ORF">DASC09_059390</name>
</gene>
<evidence type="ECO:0000313" key="5">
    <source>
        <dbReference type="Proteomes" id="UP001360560"/>
    </source>
</evidence>
<dbReference type="AlphaFoldDB" id="A0AAV5QWQ9"/>
<dbReference type="EMBL" id="BTFZ01000020">
    <property type="protein sequence ID" value="GMM38600.1"/>
    <property type="molecule type" value="Genomic_DNA"/>
</dbReference>
<feature type="region of interest" description="Disordered" evidence="2">
    <location>
        <begin position="485"/>
        <end position="509"/>
    </location>
</feature>
<evidence type="ECO:0000313" key="4">
    <source>
        <dbReference type="EMBL" id="GMM38600.1"/>
    </source>
</evidence>